<evidence type="ECO:0000256" key="3">
    <source>
        <dbReference type="ARBA" id="ARBA00022692"/>
    </source>
</evidence>
<keyword evidence="5 6" id="KW-0472">Membrane</keyword>
<sequence length="109" mass="12111">MDFLSLLRTIGALGVVLGMLVGALWVVRRYDLKLPQKWLNGQLFAGLGADRSERRLELIERLSIDPRRSVVLIRRDYREISLLISPEGVVMLDSAPCIGPVTPKAPSDA</sequence>
<protein>
    <recommendedName>
        <fullName evidence="9">Flagellar biogenesis protein</fullName>
    </recommendedName>
</protein>
<organism evidence="7 8">
    <name type="scientific">Novosphingobium pentaromativorans</name>
    <dbReference type="NCBI Taxonomy" id="205844"/>
    <lineage>
        <taxon>Bacteria</taxon>
        <taxon>Pseudomonadati</taxon>
        <taxon>Pseudomonadota</taxon>
        <taxon>Alphaproteobacteria</taxon>
        <taxon>Sphingomonadales</taxon>
        <taxon>Sphingomonadaceae</taxon>
        <taxon>Novosphingobium</taxon>
    </lineage>
</organism>
<accession>A0A2W5Q3Z3</accession>
<feature type="transmembrane region" description="Helical" evidence="6">
    <location>
        <begin position="6"/>
        <end position="27"/>
    </location>
</feature>
<dbReference type="EMBL" id="QFPX01000021">
    <property type="protein sequence ID" value="PZQ52037.1"/>
    <property type="molecule type" value="Genomic_DNA"/>
</dbReference>
<dbReference type="Pfam" id="PF04347">
    <property type="entry name" value="FliO"/>
    <property type="match status" value="1"/>
</dbReference>
<evidence type="ECO:0000256" key="6">
    <source>
        <dbReference type="SAM" id="Phobius"/>
    </source>
</evidence>
<keyword evidence="3 6" id="KW-0812">Transmembrane</keyword>
<name>A0A2W5Q3Z3_9SPHN</name>
<dbReference type="AlphaFoldDB" id="A0A2W5Q3Z3"/>
<evidence type="ECO:0000256" key="5">
    <source>
        <dbReference type="ARBA" id="ARBA00023136"/>
    </source>
</evidence>
<proteinExistence type="predicted"/>
<evidence type="ECO:0000256" key="2">
    <source>
        <dbReference type="ARBA" id="ARBA00022475"/>
    </source>
</evidence>
<dbReference type="InterPro" id="IPR022781">
    <property type="entry name" value="Flagellar_biosynth_FliO"/>
</dbReference>
<evidence type="ECO:0008006" key="9">
    <source>
        <dbReference type="Google" id="ProtNLM"/>
    </source>
</evidence>
<dbReference type="GO" id="GO:0016020">
    <property type="term" value="C:membrane"/>
    <property type="evidence" value="ECO:0007669"/>
    <property type="project" value="InterPro"/>
</dbReference>
<comment type="subcellular location">
    <subcellularLocation>
        <location evidence="1">Cell membrane</location>
    </subcellularLocation>
</comment>
<gene>
    <name evidence="7" type="ORF">DI555_19670</name>
</gene>
<reference evidence="7 8" key="1">
    <citation type="submission" date="2017-08" db="EMBL/GenBank/DDBJ databases">
        <title>Infants hospitalized years apart are colonized by the same room-sourced microbial strains.</title>
        <authorList>
            <person name="Brooks B."/>
            <person name="Olm M.R."/>
            <person name="Firek B.A."/>
            <person name="Baker R."/>
            <person name="Thomas B.C."/>
            <person name="Morowitz M.J."/>
            <person name="Banfield J.F."/>
        </authorList>
    </citation>
    <scope>NUCLEOTIDE SEQUENCE [LARGE SCALE GENOMIC DNA]</scope>
    <source>
        <strain evidence="7">S2_005_002_R2_33</strain>
    </source>
</reference>
<evidence type="ECO:0000256" key="4">
    <source>
        <dbReference type="ARBA" id="ARBA00022989"/>
    </source>
</evidence>
<keyword evidence="2" id="KW-1003">Cell membrane</keyword>
<dbReference type="GO" id="GO:0044781">
    <property type="term" value="P:bacterial-type flagellum organization"/>
    <property type="evidence" value="ECO:0007669"/>
    <property type="project" value="InterPro"/>
</dbReference>
<keyword evidence="4 6" id="KW-1133">Transmembrane helix</keyword>
<dbReference type="Proteomes" id="UP000249082">
    <property type="component" value="Unassembled WGS sequence"/>
</dbReference>
<evidence type="ECO:0000256" key="1">
    <source>
        <dbReference type="ARBA" id="ARBA00004236"/>
    </source>
</evidence>
<evidence type="ECO:0000313" key="7">
    <source>
        <dbReference type="EMBL" id="PZQ52037.1"/>
    </source>
</evidence>
<comment type="caution">
    <text evidence="7">The sequence shown here is derived from an EMBL/GenBank/DDBJ whole genome shotgun (WGS) entry which is preliminary data.</text>
</comment>
<evidence type="ECO:0000313" key="8">
    <source>
        <dbReference type="Proteomes" id="UP000249082"/>
    </source>
</evidence>